<keyword evidence="2 7" id="KW-0813">Transport</keyword>
<dbReference type="Proteomes" id="UP000183190">
    <property type="component" value="Unassembled WGS sequence"/>
</dbReference>
<dbReference type="RefSeq" id="WP_074717614.1">
    <property type="nucleotide sequence ID" value="NZ_FNWV01000008.1"/>
</dbReference>
<keyword evidence="6 7" id="KW-0472">Membrane</keyword>
<keyword evidence="4 7" id="KW-0812">Transmembrane</keyword>
<evidence type="ECO:0000256" key="5">
    <source>
        <dbReference type="ARBA" id="ARBA00022989"/>
    </source>
</evidence>
<evidence type="ECO:0000256" key="3">
    <source>
        <dbReference type="ARBA" id="ARBA00022475"/>
    </source>
</evidence>
<dbReference type="EMBL" id="FNWV01000008">
    <property type="protein sequence ID" value="SEH72971.1"/>
    <property type="molecule type" value="Genomic_DNA"/>
</dbReference>
<feature type="transmembrane region" description="Helical" evidence="7">
    <location>
        <begin position="7"/>
        <end position="25"/>
    </location>
</feature>
<gene>
    <name evidence="9" type="ORF">SAMN02910265_02377</name>
</gene>
<reference evidence="9 10" key="1">
    <citation type="submission" date="2016-10" db="EMBL/GenBank/DDBJ databases">
        <authorList>
            <person name="de Groot N.N."/>
        </authorList>
    </citation>
    <scope>NUCLEOTIDE SEQUENCE [LARGE SCALE GENOMIC DNA]</scope>
    <source>
        <strain evidence="9 10">YAD2003</strain>
    </source>
</reference>
<accession>A0A1H6KI34</accession>
<protein>
    <submittedName>
        <fullName evidence="9">NitT/TauT family transport system permease protein</fullName>
    </submittedName>
</protein>
<dbReference type="GO" id="GO:0055085">
    <property type="term" value="P:transmembrane transport"/>
    <property type="evidence" value="ECO:0007669"/>
    <property type="project" value="InterPro"/>
</dbReference>
<feature type="transmembrane region" description="Helical" evidence="7">
    <location>
        <begin position="62"/>
        <end position="81"/>
    </location>
</feature>
<dbReference type="InterPro" id="IPR000515">
    <property type="entry name" value="MetI-like"/>
</dbReference>
<dbReference type="PROSITE" id="PS50928">
    <property type="entry name" value="ABC_TM1"/>
    <property type="match status" value="1"/>
</dbReference>
<evidence type="ECO:0000256" key="4">
    <source>
        <dbReference type="ARBA" id="ARBA00022692"/>
    </source>
</evidence>
<dbReference type="Gene3D" id="1.10.3720.10">
    <property type="entry name" value="MetI-like"/>
    <property type="match status" value="1"/>
</dbReference>
<feature type="transmembrane region" description="Helical" evidence="7">
    <location>
        <begin position="233"/>
        <end position="256"/>
    </location>
</feature>
<comment type="subcellular location">
    <subcellularLocation>
        <location evidence="1 7">Cell membrane</location>
        <topology evidence="1 7">Multi-pass membrane protein</topology>
    </subcellularLocation>
</comment>
<feature type="transmembrane region" description="Helical" evidence="7">
    <location>
        <begin position="155"/>
        <end position="175"/>
    </location>
</feature>
<feature type="transmembrane region" description="Helical" evidence="7">
    <location>
        <begin position="276"/>
        <end position="297"/>
    </location>
</feature>
<evidence type="ECO:0000313" key="10">
    <source>
        <dbReference type="Proteomes" id="UP000183190"/>
    </source>
</evidence>
<comment type="similarity">
    <text evidence="7">Belongs to the binding-protein-dependent transport system permease family.</text>
</comment>
<dbReference type="PANTHER" id="PTHR30151:SF0">
    <property type="entry name" value="ABC TRANSPORTER PERMEASE PROTEIN MJ0413-RELATED"/>
    <property type="match status" value="1"/>
</dbReference>
<dbReference type="CDD" id="cd06261">
    <property type="entry name" value="TM_PBP2"/>
    <property type="match status" value="1"/>
</dbReference>
<keyword evidence="3" id="KW-1003">Cell membrane</keyword>
<feature type="domain" description="ABC transmembrane type-1" evidence="8">
    <location>
        <begin position="114"/>
        <end position="294"/>
    </location>
</feature>
<proteinExistence type="inferred from homology"/>
<feature type="transmembrane region" description="Helical" evidence="7">
    <location>
        <begin position="37"/>
        <end position="55"/>
    </location>
</feature>
<feature type="transmembrane region" description="Helical" evidence="7">
    <location>
        <begin position="181"/>
        <end position="202"/>
    </location>
</feature>
<evidence type="ECO:0000256" key="6">
    <source>
        <dbReference type="ARBA" id="ARBA00023136"/>
    </source>
</evidence>
<evidence type="ECO:0000256" key="2">
    <source>
        <dbReference type="ARBA" id="ARBA00022448"/>
    </source>
</evidence>
<dbReference type="AlphaFoldDB" id="A0A1H6KI34"/>
<evidence type="ECO:0000256" key="7">
    <source>
        <dbReference type="RuleBase" id="RU363032"/>
    </source>
</evidence>
<evidence type="ECO:0000256" key="1">
    <source>
        <dbReference type="ARBA" id="ARBA00004651"/>
    </source>
</evidence>
<dbReference type="Pfam" id="PF00528">
    <property type="entry name" value="BPD_transp_1"/>
    <property type="match status" value="1"/>
</dbReference>
<dbReference type="InterPro" id="IPR035906">
    <property type="entry name" value="MetI-like_sf"/>
</dbReference>
<dbReference type="OrthoDB" id="9796361at2"/>
<name>A0A1H6KI34_RUMFL</name>
<evidence type="ECO:0000259" key="8">
    <source>
        <dbReference type="PROSITE" id="PS50928"/>
    </source>
</evidence>
<sequence length="306" mass="33866">MTFAKRYLRITHLLFIILLLIQLLPNKSTKDVFTSSLVTFAIGLEVIVLAVSPFIKKEEALALLLDITGFVFVILSVWSLATAKYNVLNDLLFPAPGKVIHQFVEDKDKIWVNIISSLGTTIKGFLIAVAVAVPLGLFIGWSARIGGAATYITKFFSSIPPIVYIPYGIALLPTFKSVSVFVIFLATFWPVFAGTMSGVLGVDKKIIDSAKVLNVSKPEMLFRVILPASLQQIFLGCNQGLSVSFILLTSAEMIGARDGMGYYVKYYSDFGDYTRTITGLLVIGFVVIAVTFLFNKLQNRLLRWKR</sequence>
<dbReference type="PANTHER" id="PTHR30151">
    <property type="entry name" value="ALKANE SULFONATE ABC TRANSPORTER-RELATED, MEMBRANE SUBUNIT"/>
    <property type="match status" value="1"/>
</dbReference>
<organism evidence="9 10">
    <name type="scientific">Ruminococcus flavefaciens</name>
    <dbReference type="NCBI Taxonomy" id="1265"/>
    <lineage>
        <taxon>Bacteria</taxon>
        <taxon>Bacillati</taxon>
        <taxon>Bacillota</taxon>
        <taxon>Clostridia</taxon>
        <taxon>Eubacteriales</taxon>
        <taxon>Oscillospiraceae</taxon>
        <taxon>Ruminococcus</taxon>
    </lineage>
</organism>
<feature type="transmembrane region" description="Helical" evidence="7">
    <location>
        <begin position="125"/>
        <end position="143"/>
    </location>
</feature>
<evidence type="ECO:0000313" key="9">
    <source>
        <dbReference type="EMBL" id="SEH72971.1"/>
    </source>
</evidence>
<dbReference type="GO" id="GO:0005886">
    <property type="term" value="C:plasma membrane"/>
    <property type="evidence" value="ECO:0007669"/>
    <property type="project" value="UniProtKB-SubCell"/>
</dbReference>
<keyword evidence="5 7" id="KW-1133">Transmembrane helix</keyword>
<dbReference type="SUPFAM" id="SSF161098">
    <property type="entry name" value="MetI-like"/>
    <property type="match status" value="1"/>
</dbReference>